<dbReference type="InterPro" id="IPR004360">
    <property type="entry name" value="Glyas_Fos-R_dOase_dom"/>
</dbReference>
<dbReference type="EMBL" id="PNBA02000002">
    <property type="protein sequence ID" value="KAG6433573.1"/>
    <property type="molecule type" value="Genomic_DNA"/>
</dbReference>
<proteinExistence type="predicted"/>
<dbReference type="PANTHER" id="PTHR46142:SF8">
    <property type="entry name" value="EXPRESSED PROTEIN"/>
    <property type="match status" value="1"/>
</dbReference>
<dbReference type="AlphaFoldDB" id="A0A8X9A9R1"/>
<keyword evidence="4" id="KW-1185">Reference proteome</keyword>
<accession>A0A8X9A9R1</accession>
<comment type="caution">
    <text evidence="3">The sequence shown here is derived from an EMBL/GenBank/DDBJ whole genome shotgun (WGS) entry which is preliminary data.</text>
</comment>
<reference evidence="3" key="1">
    <citation type="submission" date="2018-01" db="EMBL/GenBank/DDBJ databases">
        <authorList>
            <person name="Mao J.F."/>
        </authorList>
    </citation>
    <scope>NUCLEOTIDE SEQUENCE</scope>
    <source>
        <strain evidence="3">Huo1</strain>
        <tissue evidence="3">Leaf</tissue>
    </source>
</reference>
<dbReference type="Pfam" id="PF00903">
    <property type="entry name" value="Glyoxalase"/>
    <property type="match status" value="1"/>
</dbReference>
<evidence type="ECO:0000259" key="2">
    <source>
        <dbReference type="Pfam" id="PF00903"/>
    </source>
</evidence>
<reference evidence="3" key="2">
    <citation type="submission" date="2020-08" db="EMBL/GenBank/DDBJ databases">
        <title>Plant Genome Project.</title>
        <authorList>
            <person name="Zhang R.-G."/>
        </authorList>
    </citation>
    <scope>NUCLEOTIDE SEQUENCE</scope>
    <source>
        <strain evidence="3">Huo1</strain>
        <tissue evidence="3">Leaf</tissue>
    </source>
</reference>
<gene>
    <name evidence="3" type="ORF">SASPL_105187</name>
</gene>
<feature type="compositionally biased region" description="Basic and acidic residues" evidence="1">
    <location>
        <begin position="1"/>
        <end position="20"/>
    </location>
</feature>
<feature type="domain" description="Glyoxalase/fosfomycin resistance/dioxygenase" evidence="2">
    <location>
        <begin position="25"/>
        <end position="80"/>
    </location>
</feature>
<dbReference type="Gene3D" id="3.10.180.10">
    <property type="entry name" value="2,3-Dihydroxybiphenyl 1,2-Dioxygenase, domain 1"/>
    <property type="match status" value="1"/>
</dbReference>
<dbReference type="Proteomes" id="UP000298416">
    <property type="component" value="Unassembled WGS sequence"/>
</dbReference>
<name>A0A8X9A9R1_SALSN</name>
<feature type="compositionally biased region" description="Acidic residues" evidence="1">
    <location>
        <begin position="76"/>
        <end position="88"/>
    </location>
</feature>
<feature type="compositionally biased region" description="Low complexity" evidence="1">
    <location>
        <begin position="95"/>
        <end position="107"/>
    </location>
</feature>
<sequence length="107" mass="12437">MQNRQEKRFDDEKHGEEKEAPLMALNHVSRVCRSVEESVEFYTKALGFVLIKRPESFHFLALQLRHRHPLVRGYGEEAEGDEHQVDEDESKKARPSTSSSSKIRTDL</sequence>
<evidence type="ECO:0000256" key="1">
    <source>
        <dbReference type="SAM" id="MobiDB-lite"/>
    </source>
</evidence>
<dbReference type="PANTHER" id="PTHR46142">
    <property type="match status" value="1"/>
</dbReference>
<evidence type="ECO:0000313" key="3">
    <source>
        <dbReference type="EMBL" id="KAG6433573.1"/>
    </source>
</evidence>
<protein>
    <recommendedName>
        <fullName evidence="2">Glyoxalase/fosfomycin resistance/dioxygenase domain-containing protein</fullName>
    </recommendedName>
</protein>
<evidence type="ECO:0000313" key="4">
    <source>
        <dbReference type="Proteomes" id="UP000298416"/>
    </source>
</evidence>
<dbReference type="SUPFAM" id="SSF54593">
    <property type="entry name" value="Glyoxalase/Bleomycin resistance protein/Dihydroxybiphenyl dioxygenase"/>
    <property type="match status" value="1"/>
</dbReference>
<feature type="region of interest" description="Disordered" evidence="1">
    <location>
        <begin position="73"/>
        <end position="107"/>
    </location>
</feature>
<organism evidence="3">
    <name type="scientific">Salvia splendens</name>
    <name type="common">Scarlet sage</name>
    <dbReference type="NCBI Taxonomy" id="180675"/>
    <lineage>
        <taxon>Eukaryota</taxon>
        <taxon>Viridiplantae</taxon>
        <taxon>Streptophyta</taxon>
        <taxon>Embryophyta</taxon>
        <taxon>Tracheophyta</taxon>
        <taxon>Spermatophyta</taxon>
        <taxon>Magnoliopsida</taxon>
        <taxon>eudicotyledons</taxon>
        <taxon>Gunneridae</taxon>
        <taxon>Pentapetalae</taxon>
        <taxon>asterids</taxon>
        <taxon>lamiids</taxon>
        <taxon>Lamiales</taxon>
        <taxon>Lamiaceae</taxon>
        <taxon>Nepetoideae</taxon>
        <taxon>Mentheae</taxon>
        <taxon>Salviinae</taxon>
        <taxon>Salvia</taxon>
        <taxon>Salvia subgen. Calosphace</taxon>
        <taxon>core Calosphace</taxon>
    </lineage>
</organism>
<dbReference type="InterPro" id="IPR029068">
    <property type="entry name" value="Glyas_Bleomycin-R_OHBP_Dase"/>
</dbReference>
<feature type="region of interest" description="Disordered" evidence="1">
    <location>
        <begin position="1"/>
        <end position="21"/>
    </location>
</feature>